<evidence type="ECO:0000313" key="2">
    <source>
        <dbReference type="EMBL" id="SON57739.1"/>
    </source>
</evidence>
<keyword evidence="3" id="KW-1185">Reference proteome</keyword>
<evidence type="ECO:0008006" key="4">
    <source>
        <dbReference type="Google" id="ProtNLM"/>
    </source>
</evidence>
<evidence type="ECO:0000313" key="3">
    <source>
        <dbReference type="Proteomes" id="UP000223606"/>
    </source>
</evidence>
<reference evidence="3" key="1">
    <citation type="submission" date="2017-09" db="EMBL/GenBank/DDBJ databases">
        <title>Genome sequence of Nannocystis excedens DSM 71.</title>
        <authorList>
            <person name="Blom J."/>
        </authorList>
    </citation>
    <scope>NUCLEOTIDE SEQUENCE [LARGE SCALE GENOMIC DNA]</scope>
    <source>
        <strain evidence="3">type strain: E19</strain>
    </source>
</reference>
<dbReference type="OrthoDB" id="581140at2"/>
<dbReference type="EMBL" id="LT960614">
    <property type="protein sequence ID" value="SON57739.1"/>
    <property type="molecule type" value="Genomic_DNA"/>
</dbReference>
<name>A0A2C9DC35_9HYPH</name>
<dbReference type="KEGG" id="hdi:HDIA_4198"/>
<keyword evidence="1" id="KW-0732">Signal</keyword>
<gene>
    <name evidence="2" type="ORF">HDIA_4198</name>
</gene>
<dbReference type="PANTHER" id="PTHR37489:SF1">
    <property type="entry name" value="DUF3500 DOMAIN-CONTAINING PROTEIN"/>
    <property type="match status" value="1"/>
</dbReference>
<sequence length="353" mass="38801">MMTRLFLAATLICAALPAATALAQGALDDRSRRAAVQANGRQVVEAAQVFFLSLTPSQREAVLNPYSFSSATHWSNLPEKDMAHARAGLSTGTLTPAQWQAFNGLLAAATGSGKNEGFDEIQQIMNADDFIRQSARRSAGYGRDQYRIAFLGVPSVAGRWQLQFGGHHLALNHTYAEGVLTGATPSFRGAEPTSFEFAGFLNQPMMRKLRAMSALISSLDRSQASSARFTRSPGHLVAGPGRDWHYPVKPYGIQATDLTVEQRQMLRSIIESYVRDTDDANAARLTAIYDGELDQTFVSFFGDATLDRDGDYFRIDGPSVWIELMMDGPWSFLKPHPHSVWRDKNTDYGGVRG</sequence>
<dbReference type="Pfam" id="PF12006">
    <property type="entry name" value="DUF3500"/>
    <property type="match status" value="1"/>
</dbReference>
<proteinExistence type="predicted"/>
<feature type="chain" id="PRO_5013061804" description="DUF3500 domain-containing protein" evidence="1">
    <location>
        <begin position="24"/>
        <end position="353"/>
    </location>
</feature>
<dbReference type="RefSeq" id="WP_099557944.1">
    <property type="nucleotide sequence ID" value="NZ_LT960614.1"/>
</dbReference>
<dbReference type="AlphaFoldDB" id="A0A2C9DC35"/>
<protein>
    <recommendedName>
        <fullName evidence="4">DUF3500 domain-containing protein</fullName>
    </recommendedName>
</protein>
<accession>A0A2C9DC35</accession>
<dbReference type="Proteomes" id="UP000223606">
    <property type="component" value="Chromosome 1"/>
</dbReference>
<organism evidence="2 3">
    <name type="scientific">Hartmannibacter diazotrophicus</name>
    <dbReference type="NCBI Taxonomy" id="1482074"/>
    <lineage>
        <taxon>Bacteria</taxon>
        <taxon>Pseudomonadati</taxon>
        <taxon>Pseudomonadota</taxon>
        <taxon>Alphaproteobacteria</taxon>
        <taxon>Hyphomicrobiales</taxon>
        <taxon>Pleomorphomonadaceae</taxon>
        <taxon>Hartmannibacter</taxon>
    </lineage>
</organism>
<dbReference type="PANTHER" id="PTHR37489">
    <property type="entry name" value="DUF3500 DOMAIN-CONTAINING PROTEIN"/>
    <property type="match status" value="1"/>
</dbReference>
<dbReference type="InterPro" id="IPR021889">
    <property type="entry name" value="DUF3500"/>
</dbReference>
<feature type="signal peptide" evidence="1">
    <location>
        <begin position="1"/>
        <end position="23"/>
    </location>
</feature>
<evidence type="ECO:0000256" key="1">
    <source>
        <dbReference type="SAM" id="SignalP"/>
    </source>
</evidence>